<name>A0A7S4VDW4_9DINO</name>
<organism evidence="1">
    <name type="scientific">Alexandrium monilatum</name>
    <dbReference type="NCBI Taxonomy" id="311494"/>
    <lineage>
        <taxon>Eukaryota</taxon>
        <taxon>Sar</taxon>
        <taxon>Alveolata</taxon>
        <taxon>Dinophyceae</taxon>
        <taxon>Gonyaulacales</taxon>
        <taxon>Pyrocystaceae</taxon>
        <taxon>Alexandrium</taxon>
    </lineage>
</organism>
<accession>A0A7S4VDW4</accession>
<evidence type="ECO:0000313" key="1">
    <source>
        <dbReference type="EMBL" id="CAE4578470.1"/>
    </source>
</evidence>
<evidence type="ECO:0008006" key="2">
    <source>
        <dbReference type="Google" id="ProtNLM"/>
    </source>
</evidence>
<sequence>MALPMSNGLVVPPTSKAKVVDVSRSEVYNLREEDEQFLPEGLRPYIDDESYRRAMLNLRGYVDKWRSEHYVSVFLSAFRACFWLYDLYSDGSYCSCSVSTAKKNQERARESYVQGILKVLEPLHQNGLRTKYVDVHDNYDPPQDFTVRFYLPECPGVATPENSLAQLALDMYTREKSESPNHIRLYLLHRSTVEYLAARRLPIPVFQELRRQGLLHCRSVDRYQALKGALNDVLALSYTWEGDGDPDSSGDRLHALAAHLREHTDVDFVWMDYPCLPQNTKVYARDVFERSYYKDMLTSGVNIIYLGAKVLSLVNSTYTRRFWPQFEYILANRAISERGFEPSFGRNTVRCIQSLEQVTAEQSRTLRAQWGEKTIAEAIEILGKPDVKVTNASDKTVLLGKLPDLEDELAGRLSDPNLPHVPVDCTPMCC</sequence>
<dbReference type="AlphaFoldDB" id="A0A7S4VDW4"/>
<protein>
    <recommendedName>
        <fullName evidence="2">Heterokaryon incompatibility domain-containing protein</fullName>
    </recommendedName>
</protein>
<proteinExistence type="predicted"/>
<reference evidence="1" key="1">
    <citation type="submission" date="2021-01" db="EMBL/GenBank/DDBJ databases">
        <authorList>
            <person name="Corre E."/>
            <person name="Pelletier E."/>
            <person name="Niang G."/>
            <person name="Scheremetjew M."/>
            <person name="Finn R."/>
            <person name="Kale V."/>
            <person name="Holt S."/>
            <person name="Cochrane G."/>
            <person name="Meng A."/>
            <person name="Brown T."/>
            <person name="Cohen L."/>
        </authorList>
    </citation>
    <scope>NUCLEOTIDE SEQUENCE</scope>
    <source>
        <strain evidence="1">CCMP3105</strain>
    </source>
</reference>
<dbReference type="EMBL" id="HBNR01026264">
    <property type="protein sequence ID" value="CAE4578470.1"/>
    <property type="molecule type" value="Transcribed_RNA"/>
</dbReference>
<gene>
    <name evidence="1" type="ORF">AMON00008_LOCUS17731</name>
</gene>